<dbReference type="EMBL" id="CP013188">
    <property type="protein sequence ID" value="ALO44237.1"/>
    <property type="molecule type" value="Genomic_DNA"/>
</dbReference>
<dbReference type="Proteomes" id="UP000061457">
    <property type="component" value="Chromosome II"/>
</dbReference>
<evidence type="ECO:0000313" key="1">
    <source>
        <dbReference type="EMBL" id="ALO44237.1"/>
    </source>
</evidence>
<sequence length="164" mass="18543">MDNKKTLIQETMLTWQNTICEGNTAFENNRYVTADKLYQDCLGHLADIGGFITSNTPPPTSWVVDQFVPALVVSYLNLVDSSMAQGKHEIACDFLIEGYNVVCDCAHCLLSTTQDENHYLFSKHLSQLQHHSFAIRKHLTQSPSLLNKLEEISDPYSVTSMTYH</sequence>
<name>A0A0S2K7G5_9GAMM</name>
<organism evidence="1 2">
    <name type="scientific">Pseudoalteromonas phenolica</name>
    <dbReference type="NCBI Taxonomy" id="161398"/>
    <lineage>
        <taxon>Bacteria</taxon>
        <taxon>Pseudomonadati</taxon>
        <taxon>Pseudomonadota</taxon>
        <taxon>Gammaproteobacteria</taxon>
        <taxon>Alteromonadales</taxon>
        <taxon>Pseudoalteromonadaceae</taxon>
        <taxon>Pseudoalteromonas</taxon>
    </lineage>
</organism>
<dbReference type="STRING" id="161398.PP2015_3765"/>
<gene>
    <name evidence="1" type="ORF">PP2015_3765</name>
</gene>
<proteinExistence type="predicted"/>
<dbReference type="AlphaFoldDB" id="A0A0S2K7G5"/>
<dbReference type="OrthoDB" id="224775at2"/>
<dbReference type="KEGG" id="pphe:PP2015_3765"/>
<protein>
    <submittedName>
        <fullName evidence="1">Uncharacterized protein</fullName>
    </submittedName>
</protein>
<evidence type="ECO:0000313" key="2">
    <source>
        <dbReference type="Proteomes" id="UP000061457"/>
    </source>
</evidence>
<dbReference type="RefSeq" id="WP_058032111.1">
    <property type="nucleotide sequence ID" value="NZ_CP013188.1"/>
</dbReference>
<keyword evidence="2" id="KW-1185">Reference proteome</keyword>
<reference evidence="2" key="1">
    <citation type="submission" date="2015-11" db="EMBL/GenBank/DDBJ databases">
        <authorList>
            <person name="Kim K.M."/>
        </authorList>
    </citation>
    <scope>NUCLEOTIDE SEQUENCE [LARGE SCALE GENOMIC DNA]</scope>
    <source>
        <strain evidence="2">KCTC 12086</strain>
    </source>
</reference>
<accession>A0A0S2K7G5</accession>
<dbReference type="PATRIC" id="fig|161398.10.peg.3849"/>